<name>A0A7M2XIU5_9NOCA</name>
<evidence type="ECO:0000313" key="2">
    <source>
        <dbReference type="Proteomes" id="UP000593818"/>
    </source>
</evidence>
<accession>A0A7M2XIU5</accession>
<protein>
    <submittedName>
        <fullName evidence="1">AsnC family protein</fullName>
    </submittedName>
</protein>
<dbReference type="EMBL" id="CP063450">
    <property type="protein sequence ID" value="QOV96911.1"/>
    <property type="molecule type" value="Genomic_DNA"/>
</dbReference>
<dbReference type="AlphaFoldDB" id="A0A7M2XIU5"/>
<evidence type="ECO:0000313" key="1">
    <source>
        <dbReference type="EMBL" id="QOV96911.1"/>
    </source>
</evidence>
<organism evidence="1 2">
    <name type="scientific">Rhodococcus pyridinivorans</name>
    <dbReference type="NCBI Taxonomy" id="103816"/>
    <lineage>
        <taxon>Bacteria</taxon>
        <taxon>Bacillati</taxon>
        <taxon>Actinomycetota</taxon>
        <taxon>Actinomycetes</taxon>
        <taxon>Mycobacteriales</taxon>
        <taxon>Nocardiaceae</taxon>
        <taxon>Rhodococcus</taxon>
    </lineage>
</organism>
<dbReference type="RefSeq" id="WP_175427974.1">
    <property type="nucleotide sequence ID" value="NZ_CP022915.1"/>
</dbReference>
<sequence length="135" mass="14125">MRVSRFVIAAISGTVTVEVPWAGADLGKLPGVASIRTHVVSEWFTEGGAWRLNALGPGERGELTSGSRRVGERRGRTTISATDRAILSALAVDGRTPMRTLAEIAGHILDRAVRKVTTVPPEVWLPGGDAGGSGA</sequence>
<dbReference type="Proteomes" id="UP000593818">
    <property type="component" value="Chromosome"/>
</dbReference>
<reference evidence="1 2" key="1">
    <citation type="submission" date="2020-10" db="EMBL/GenBank/DDBJ databases">
        <title>Whole genome sequence of oil-degrading bacteria Rhodococcus pyridinivorans strain 5Ap.</title>
        <authorList>
            <person name="Akhremchuk A.E."/>
            <person name="Valentovich L.N."/>
            <person name="Charniauskaya M.I."/>
            <person name="Bukliarevich H.A."/>
            <person name="Titok M.A."/>
        </authorList>
    </citation>
    <scope>NUCLEOTIDE SEQUENCE [LARGE SCALE GENOMIC DNA]</scope>
    <source>
        <strain evidence="1 2">5Ap</strain>
    </source>
</reference>
<keyword evidence="2" id="KW-1185">Reference proteome</keyword>
<gene>
    <name evidence="1" type="ORF">INP59_12930</name>
</gene>
<proteinExistence type="predicted"/>